<gene>
    <name evidence="1" type="ORF">TNCV_2561741</name>
</gene>
<comment type="caution">
    <text evidence="1">The sequence shown here is derived from an EMBL/GenBank/DDBJ whole genome shotgun (WGS) entry which is preliminary data.</text>
</comment>
<name>A0A8X6RAY0_TRICX</name>
<proteinExistence type="predicted"/>
<dbReference type="EMBL" id="BMAU01021004">
    <property type="protein sequence ID" value="GFX86292.1"/>
    <property type="molecule type" value="Genomic_DNA"/>
</dbReference>
<sequence length="158" mass="17594">MVYPCLWIGNEGPVLWPSLLPDLIPLDILAYGVFSKKWCIAGAGRLFQGLSEDVRSPVAEWYRTTLPSHKSSVQIPCWARSTQLSGSINEYQSITIDLMPTLCVLRRNDSAYGLGCVSLCCLYFLGHYAAETCVLIHSMERSSLSRTFSFINIGKCCC</sequence>
<keyword evidence="2" id="KW-1185">Reference proteome</keyword>
<dbReference type="Proteomes" id="UP000887159">
    <property type="component" value="Unassembled WGS sequence"/>
</dbReference>
<evidence type="ECO:0000313" key="2">
    <source>
        <dbReference type="Proteomes" id="UP000887159"/>
    </source>
</evidence>
<dbReference type="AlphaFoldDB" id="A0A8X6RAY0"/>
<evidence type="ECO:0000313" key="1">
    <source>
        <dbReference type="EMBL" id="GFX86292.1"/>
    </source>
</evidence>
<reference evidence="1" key="1">
    <citation type="submission" date="2020-08" db="EMBL/GenBank/DDBJ databases">
        <title>Multicomponent nature underlies the extraordinary mechanical properties of spider dragline silk.</title>
        <authorList>
            <person name="Kono N."/>
            <person name="Nakamura H."/>
            <person name="Mori M."/>
            <person name="Yoshida Y."/>
            <person name="Ohtoshi R."/>
            <person name="Malay A.D."/>
            <person name="Moran D.A.P."/>
            <person name="Tomita M."/>
            <person name="Numata K."/>
            <person name="Arakawa K."/>
        </authorList>
    </citation>
    <scope>NUCLEOTIDE SEQUENCE</scope>
</reference>
<accession>A0A8X6RAY0</accession>
<organism evidence="1 2">
    <name type="scientific">Trichonephila clavipes</name>
    <name type="common">Golden silk orbweaver</name>
    <name type="synonym">Nephila clavipes</name>
    <dbReference type="NCBI Taxonomy" id="2585209"/>
    <lineage>
        <taxon>Eukaryota</taxon>
        <taxon>Metazoa</taxon>
        <taxon>Ecdysozoa</taxon>
        <taxon>Arthropoda</taxon>
        <taxon>Chelicerata</taxon>
        <taxon>Arachnida</taxon>
        <taxon>Araneae</taxon>
        <taxon>Araneomorphae</taxon>
        <taxon>Entelegynae</taxon>
        <taxon>Araneoidea</taxon>
        <taxon>Nephilidae</taxon>
        <taxon>Trichonephila</taxon>
    </lineage>
</organism>
<protein>
    <submittedName>
        <fullName evidence="1">Uncharacterized protein</fullName>
    </submittedName>
</protein>